<dbReference type="Pfam" id="PF04367">
    <property type="entry name" value="DUF502"/>
    <property type="match status" value="1"/>
</dbReference>
<protein>
    <recommendedName>
        <fullName evidence="4">DUF502 domain-containing protein</fullName>
    </recommendedName>
</protein>
<dbReference type="EMBL" id="NJBN01000002">
    <property type="protein sequence ID" value="TKJ41833.1"/>
    <property type="molecule type" value="Genomic_DNA"/>
</dbReference>
<dbReference type="Proteomes" id="UP000319619">
    <property type="component" value="Unassembled WGS sequence"/>
</dbReference>
<organism evidence="2 3">
    <name type="scientific">candidate division LCP-89 bacterium B3_LCP</name>
    <dbReference type="NCBI Taxonomy" id="2012998"/>
    <lineage>
        <taxon>Bacteria</taxon>
        <taxon>Pseudomonadati</taxon>
        <taxon>Bacteria division LCP-89</taxon>
    </lineage>
</organism>
<comment type="caution">
    <text evidence="2">The sequence shown here is derived from an EMBL/GenBank/DDBJ whole genome shotgun (WGS) entry which is preliminary data.</text>
</comment>
<evidence type="ECO:0000313" key="2">
    <source>
        <dbReference type="EMBL" id="TKJ41833.1"/>
    </source>
</evidence>
<gene>
    <name evidence="2" type="ORF">CEE37_04500</name>
</gene>
<keyword evidence="1" id="KW-0472">Membrane</keyword>
<name>A0A532V3Q3_UNCL8</name>
<keyword evidence="1" id="KW-1133">Transmembrane helix</keyword>
<dbReference type="InterPro" id="IPR007462">
    <property type="entry name" value="COV1-like"/>
</dbReference>
<evidence type="ECO:0000313" key="3">
    <source>
        <dbReference type="Proteomes" id="UP000319619"/>
    </source>
</evidence>
<keyword evidence="1" id="KW-0812">Transmembrane</keyword>
<proteinExistence type="predicted"/>
<reference evidence="2 3" key="1">
    <citation type="submission" date="2017-06" db="EMBL/GenBank/DDBJ databases">
        <title>Novel microbial phyla capable of carbon fixation and sulfur reduction in deep-sea sediments.</title>
        <authorList>
            <person name="Huang J."/>
            <person name="Baker B."/>
            <person name="Wang Y."/>
        </authorList>
    </citation>
    <scope>NUCLEOTIDE SEQUENCE [LARGE SCALE GENOMIC DNA]</scope>
    <source>
        <strain evidence="2">B3_LCP</strain>
    </source>
</reference>
<evidence type="ECO:0000256" key="1">
    <source>
        <dbReference type="SAM" id="Phobius"/>
    </source>
</evidence>
<feature type="transmembrane region" description="Helical" evidence="1">
    <location>
        <begin position="12"/>
        <end position="37"/>
    </location>
</feature>
<evidence type="ECO:0008006" key="4">
    <source>
        <dbReference type="Google" id="ProtNLM"/>
    </source>
</evidence>
<feature type="transmembrane region" description="Helical" evidence="1">
    <location>
        <begin position="57"/>
        <end position="78"/>
    </location>
</feature>
<dbReference type="PANTHER" id="PTHR31876:SF26">
    <property type="entry name" value="PROTEIN LIKE COV 2"/>
    <property type="match status" value="1"/>
</dbReference>
<sequence length="229" mass="25728">MWRKIRRNLIAGILVLLPLYFTWVILVWLFLMIDGIFNRVATRALVSALKLPISEDQIIYGLGVITLLAVVFITGWLARNYFGNRLLRWFNHWLDRIPIVKTVYRTLRQLSEAILSSGGDAFQKPVLIEYPRKGLFTLVFKTGNTQGPVKNAIGEECISVFLPSTPNPTTGYILFVPISDVHEVEMNTQDALKLIISGGVINPDKKCELTRNSRQTVASNNPPDEGSSG</sequence>
<accession>A0A532V3Q3</accession>
<dbReference type="PANTHER" id="PTHR31876">
    <property type="entry name" value="COV-LIKE PROTEIN 1"/>
    <property type="match status" value="1"/>
</dbReference>
<dbReference type="AlphaFoldDB" id="A0A532V3Q3"/>